<accession>A0A1W1ZLU9</accession>
<dbReference type="GO" id="GO:1903785">
    <property type="term" value="P:L-valine transmembrane transport"/>
    <property type="evidence" value="ECO:0007669"/>
    <property type="project" value="TreeGrafter"/>
</dbReference>
<gene>
    <name evidence="9" type="ORF">SAMN06296008_1066</name>
</gene>
<dbReference type="OrthoDB" id="8891105at2"/>
<dbReference type="AlphaFoldDB" id="A0A1W1ZLU9"/>
<proteinExistence type="inferred from homology"/>
<evidence type="ECO:0000256" key="6">
    <source>
        <dbReference type="ARBA" id="ARBA00022989"/>
    </source>
</evidence>
<evidence type="ECO:0000313" key="9">
    <source>
        <dbReference type="EMBL" id="SMC49364.1"/>
    </source>
</evidence>
<sequence>MTTLNNTKLDSSKESFKQAFWLGIKNGLVGPAPVLVAGMLGFGAMSHGVGLSPFFSAFLSISVFALPGQVVFVEMVSVGASASAIAFAVAITSARFLTMTLTLFPQIPKELKEPPRLVTVHLVAMSAWTYCMQEFPKLKPELRYGYFVGIGTICWLLCVPATLIGYWLSDTVPVWVTYALLFVNPLFFLMSFTEVPLRRNQLAILCGGLSGIYFFQKYPSNALLFSGVGIGSCVYLIDLCIRKSLRSKA</sequence>
<evidence type="ECO:0000256" key="7">
    <source>
        <dbReference type="ARBA" id="ARBA00023136"/>
    </source>
</evidence>
<dbReference type="RefSeq" id="WP_084283353.1">
    <property type="nucleotide sequence ID" value="NZ_FWXJ01000006.1"/>
</dbReference>
<dbReference type="Proteomes" id="UP000192708">
    <property type="component" value="Unassembled WGS sequence"/>
</dbReference>
<dbReference type="STRING" id="1938817.SAMN06296008_1066"/>
<evidence type="ECO:0000256" key="2">
    <source>
        <dbReference type="ARBA" id="ARBA00010735"/>
    </source>
</evidence>
<dbReference type="GO" id="GO:0005886">
    <property type="term" value="C:plasma membrane"/>
    <property type="evidence" value="ECO:0007669"/>
    <property type="project" value="UniProtKB-SubCell"/>
</dbReference>
<dbReference type="PANTHER" id="PTHR34979:SF1">
    <property type="entry name" value="INNER MEMBRANE PROTEIN YGAZ"/>
    <property type="match status" value="1"/>
</dbReference>
<evidence type="ECO:0000313" key="10">
    <source>
        <dbReference type="Proteomes" id="UP000192708"/>
    </source>
</evidence>
<evidence type="ECO:0000256" key="1">
    <source>
        <dbReference type="ARBA" id="ARBA00004651"/>
    </source>
</evidence>
<evidence type="ECO:0000256" key="8">
    <source>
        <dbReference type="SAM" id="Phobius"/>
    </source>
</evidence>
<reference evidence="9 10" key="1">
    <citation type="submission" date="2017-04" db="EMBL/GenBank/DDBJ databases">
        <authorList>
            <person name="Afonso C.L."/>
            <person name="Miller P.J."/>
            <person name="Scott M.A."/>
            <person name="Spackman E."/>
            <person name="Goraichik I."/>
            <person name="Dimitrov K.M."/>
            <person name="Suarez D.L."/>
            <person name="Swayne D.E."/>
        </authorList>
    </citation>
    <scope>NUCLEOTIDE SEQUENCE [LARGE SCALE GENOMIC DNA]</scope>
    <source>
        <strain evidence="9 10">VK13</strain>
    </source>
</reference>
<keyword evidence="5 8" id="KW-0812">Transmembrane</keyword>
<dbReference type="InterPro" id="IPR011606">
    <property type="entry name" value="Brnchd-chn_aa_trnsp_permease"/>
</dbReference>
<feature type="transmembrane region" description="Helical" evidence="8">
    <location>
        <begin position="54"/>
        <end position="73"/>
    </location>
</feature>
<feature type="transmembrane region" description="Helical" evidence="8">
    <location>
        <begin position="20"/>
        <end position="42"/>
    </location>
</feature>
<keyword evidence="4" id="KW-1003">Cell membrane</keyword>
<feature type="transmembrane region" description="Helical" evidence="8">
    <location>
        <begin position="144"/>
        <end position="168"/>
    </location>
</feature>
<comment type="similarity">
    <text evidence="2">Belongs to the AzlC family.</text>
</comment>
<protein>
    <submittedName>
        <fullName evidence="9">Predicted branched-chain amino acid permease (Azaleucine resistance)</fullName>
    </submittedName>
</protein>
<evidence type="ECO:0000256" key="4">
    <source>
        <dbReference type="ARBA" id="ARBA00022475"/>
    </source>
</evidence>
<comment type="subcellular location">
    <subcellularLocation>
        <location evidence="1">Cell membrane</location>
        <topology evidence="1">Multi-pass membrane protein</topology>
    </subcellularLocation>
</comment>
<dbReference type="Pfam" id="PF03591">
    <property type="entry name" value="AzlC"/>
    <property type="match status" value="1"/>
</dbReference>
<keyword evidence="7 8" id="KW-0472">Membrane</keyword>
<keyword evidence="10" id="KW-1185">Reference proteome</keyword>
<evidence type="ECO:0000256" key="3">
    <source>
        <dbReference type="ARBA" id="ARBA00022448"/>
    </source>
</evidence>
<feature type="transmembrane region" description="Helical" evidence="8">
    <location>
        <begin position="174"/>
        <end position="193"/>
    </location>
</feature>
<dbReference type="EMBL" id="FWXJ01000006">
    <property type="protein sequence ID" value="SMC49364.1"/>
    <property type="molecule type" value="Genomic_DNA"/>
</dbReference>
<name>A0A1W1ZLU9_9BURK</name>
<keyword evidence="3" id="KW-0813">Transport</keyword>
<feature type="transmembrane region" description="Helical" evidence="8">
    <location>
        <begin position="85"/>
        <end position="104"/>
    </location>
</feature>
<dbReference type="PANTHER" id="PTHR34979">
    <property type="entry name" value="INNER MEMBRANE PROTEIN YGAZ"/>
    <property type="match status" value="1"/>
</dbReference>
<keyword evidence="6 8" id="KW-1133">Transmembrane helix</keyword>
<evidence type="ECO:0000256" key="5">
    <source>
        <dbReference type="ARBA" id="ARBA00022692"/>
    </source>
</evidence>
<organism evidence="9 10">
    <name type="scientific">Polynucleobacter kasalickyi</name>
    <dbReference type="NCBI Taxonomy" id="1938817"/>
    <lineage>
        <taxon>Bacteria</taxon>
        <taxon>Pseudomonadati</taxon>
        <taxon>Pseudomonadota</taxon>
        <taxon>Betaproteobacteria</taxon>
        <taxon>Burkholderiales</taxon>
        <taxon>Burkholderiaceae</taxon>
        <taxon>Polynucleobacter</taxon>
    </lineage>
</organism>